<protein>
    <submittedName>
        <fullName evidence="1">Uncharacterized protein</fullName>
    </submittedName>
</protein>
<dbReference type="Proteomes" id="UP000049472">
    <property type="component" value="Unassembled WGS sequence"/>
</dbReference>
<name>A0A0M6WIV6_9FIRM</name>
<proteinExistence type="predicted"/>
<evidence type="ECO:0000313" key="2">
    <source>
        <dbReference type="Proteomes" id="UP000049472"/>
    </source>
</evidence>
<dbReference type="AlphaFoldDB" id="A0A0M6WIV6"/>
<sequence length="196" mass="22221">MFIDCAKLEKILKADYKSWGVKFGLTEKGMYILNGTGWMIEADNTKITKEFLGTVIKTCGLAPEKGEFMTYQKGHDPQFETERKPLLWDMTEDTKEALISPIKIMQNDNMMTVVKTPGGARLINDARLAIVNPDKCRENENPPSTFAVHGDWLVSCNDEMAVGICFTSPAYKPELEVLRLLSGVDFYWVETPHYEL</sequence>
<dbReference type="EMBL" id="CVRQ01000017">
    <property type="protein sequence ID" value="CRL36218.1"/>
    <property type="molecule type" value="Genomic_DNA"/>
</dbReference>
<gene>
    <name evidence="1" type="ORF">T1815_12721</name>
</gene>
<reference evidence="2" key="1">
    <citation type="submission" date="2015-05" db="EMBL/GenBank/DDBJ databases">
        <authorList>
            <consortium name="Pathogen Informatics"/>
        </authorList>
    </citation>
    <scope>NUCLEOTIDE SEQUENCE [LARGE SCALE GENOMIC DNA]</scope>
    <source>
        <strain evidence="2">T1-815</strain>
    </source>
</reference>
<evidence type="ECO:0000313" key="1">
    <source>
        <dbReference type="EMBL" id="CRL36218.1"/>
    </source>
</evidence>
<dbReference type="RefSeq" id="WP_055061566.1">
    <property type="nucleotide sequence ID" value="NZ_CVRQ01000017.1"/>
</dbReference>
<organism evidence="1 2">
    <name type="scientific">Agathobacter rectalis</name>
    <dbReference type="NCBI Taxonomy" id="39491"/>
    <lineage>
        <taxon>Bacteria</taxon>
        <taxon>Bacillati</taxon>
        <taxon>Bacillota</taxon>
        <taxon>Clostridia</taxon>
        <taxon>Lachnospirales</taxon>
        <taxon>Lachnospiraceae</taxon>
        <taxon>Agathobacter</taxon>
    </lineage>
</organism>
<accession>A0A0M6WIV6</accession>
<keyword evidence="2" id="KW-1185">Reference proteome</keyword>